<evidence type="ECO:0000313" key="2">
    <source>
        <dbReference type="EMBL" id="CAH9058902.1"/>
    </source>
</evidence>
<dbReference type="Pfam" id="PF07603">
    <property type="entry name" value="Lcl_C"/>
    <property type="match status" value="1"/>
</dbReference>
<evidence type="ECO:0000259" key="1">
    <source>
        <dbReference type="Pfam" id="PF07603"/>
    </source>
</evidence>
<organism evidence="2 3">
    <name type="scientific">Pseudoalteromonas holothuriae</name>
    <dbReference type="NCBI Taxonomy" id="2963714"/>
    <lineage>
        <taxon>Bacteria</taxon>
        <taxon>Pseudomonadati</taxon>
        <taxon>Pseudomonadota</taxon>
        <taxon>Gammaproteobacteria</taxon>
        <taxon>Alteromonadales</taxon>
        <taxon>Pseudoalteromonadaceae</taxon>
        <taxon>Pseudoalteromonas</taxon>
    </lineage>
</organism>
<accession>A0ABM9GHZ5</accession>
<dbReference type="Proteomes" id="UP001152485">
    <property type="component" value="Unassembled WGS sequence"/>
</dbReference>
<protein>
    <recommendedName>
        <fullName evidence="1">Lcl C-terminal domain-containing protein</fullName>
    </recommendedName>
</protein>
<proteinExistence type="predicted"/>
<name>A0ABM9GHZ5_9GAMM</name>
<dbReference type="PROSITE" id="PS51257">
    <property type="entry name" value="PROKAR_LIPOPROTEIN"/>
    <property type="match status" value="1"/>
</dbReference>
<comment type="caution">
    <text evidence="2">The sequence shown here is derived from an EMBL/GenBank/DDBJ whole genome shotgun (WGS) entry which is preliminary data.</text>
</comment>
<dbReference type="EMBL" id="CAMAPD010000008">
    <property type="protein sequence ID" value="CAH9058902.1"/>
    <property type="molecule type" value="Genomic_DNA"/>
</dbReference>
<evidence type="ECO:0000313" key="3">
    <source>
        <dbReference type="Proteomes" id="UP001152485"/>
    </source>
</evidence>
<dbReference type="Gene3D" id="2.60.40.10">
    <property type="entry name" value="Immunoglobulins"/>
    <property type="match status" value="2"/>
</dbReference>
<sequence>MAVTKTLPLLLSLVLVGCGGGSSDSGTNTENASINAGEDFTVLEKSDFTLTAQVSPADGTISWQVLSGPSIEGFPKEELEAQVTAPDVKTDSDVVFIVDYIAPNGQKVSDQITVSITSQNQLPIPAVSQTLPEDGLAKYLDTIEFSAEESSDPDENGQVVAYLWEQVSGPNIVLNTTTESTLQFIHPLLVNNDVAIFRLTVQDDEGGSASTEFSVPLLQAATPVIAEAGDNQTVSEFDTVILDASKSKTASGQFTCLWQQVESSSQNTIVQIKQPQQCMTEFTAPDVDVATTVSFQVTVTDGGGFDASDTTIVQLEPKALGLIQDSGLTKCFSDSAQINCKDTSYPKQDADIGRDSVASLLDKAGQGRAAFDYTKLNEFADELPDDATEFSCVRDNINGLIWEVKLSNTGVIPNTHVRDSVNHFTWYLTSQEGSVFAGSIAGAANSTCSSDENCGIQAYIDTVNSSNFCGGSNWRLPSYFELLSLIDYGSENSTLLLDTELFANTPDVSILGHIYYWTAQTSVDGRSLTQAFIFDMQTGNDLAYPKSDTAYVRLVRTP</sequence>
<dbReference type="Pfam" id="PF22352">
    <property type="entry name" value="K319L-like_PKD"/>
    <property type="match status" value="2"/>
</dbReference>
<dbReference type="RefSeq" id="WP_261593126.1">
    <property type="nucleotide sequence ID" value="NZ_CAMAPD010000008.1"/>
</dbReference>
<dbReference type="InterPro" id="IPR013783">
    <property type="entry name" value="Ig-like_fold"/>
</dbReference>
<dbReference type="InterPro" id="IPR011460">
    <property type="entry name" value="Lcl_C"/>
</dbReference>
<reference evidence="2 3" key="1">
    <citation type="submission" date="2022-07" db="EMBL/GenBank/DDBJ databases">
        <authorList>
            <person name="Criscuolo A."/>
        </authorList>
    </citation>
    <scope>NUCLEOTIDE SEQUENCE [LARGE SCALE GENOMIC DNA]</scope>
    <source>
        <strain evidence="3">CIP 111951</strain>
    </source>
</reference>
<feature type="domain" description="Lcl C-terminal" evidence="1">
    <location>
        <begin position="392"/>
        <end position="556"/>
    </location>
</feature>
<gene>
    <name evidence="2" type="ORF">PSECIP111951_01965</name>
</gene>